<feature type="domain" description="FecR protein" evidence="2">
    <location>
        <begin position="120"/>
        <end position="211"/>
    </location>
</feature>
<reference evidence="5 6" key="1">
    <citation type="submission" date="2023-03" db="EMBL/GenBank/DDBJ databases">
        <title>Draft genome sequence of Thalassotalea insulae KCTC 62186T.</title>
        <authorList>
            <person name="Sawabe T."/>
        </authorList>
    </citation>
    <scope>NUCLEOTIDE SEQUENCE [LARGE SCALE GENOMIC DNA]</scope>
    <source>
        <strain evidence="5 6">KCTC 62186</strain>
    </source>
</reference>
<dbReference type="PANTHER" id="PTHR30273:SF2">
    <property type="entry name" value="PROTEIN FECR"/>
    <property type="match status" value="1"/>
</dbReference>
<feature type="transmembrane region" description="Helical" evidence="1">
    <location>
        <begin position="90"/>
        <end position="110"/>
    </location>
</feature>
<evidence type="ECO:0000256" key="1">
    <source>
        <dbReference type="SAM" id="Phobius"/>
    </source>
</evidence>
<evidence type="ECO:0000259" key="3">
    <source>
        <dbReference type="Pfam" id="PF16220"/>
    </source>
</evidence>
<keyword evidence="6" id="KW-1185">Reference proteome</keyword>
<dbReference type="Pfam" id="PF16344">
    <property type="entry name" value="FecR_C"/>
    <property type="match status" value="1"/>
</dbReference>
<evidence type="ECO:0000313" key="5">
    <source>
        <dbReference type="EMBL" id="GLX79447.1"/>
    </source>
</evidence>
<gene>
    <name evidence="5" type="ORF">tinsulaeT_27870</name>
</gene>
<proteinExistence type="predicted"/>
<dbReference type="Pfam" id="PF16220">
    <property type="entry name" value="DUF4880"/>
    <property type="match status" value="1"/>
</dbReference>
<dbReference type="PIRSF" id="PIRSF018266">
    <property type="entry name" value="FecR"/>
    <property type="match status" value="1"/>
</dbReference>
<dbReference type="Pfam" id="PF04773">
    <property type="entry name" value="FecR"/>
    <property type="match status" value="1"/>
</dbReference>
<keyword evidence="1" id="KW-0812">Transmembrane</keyword>
<organism evidence="5 6">
    <name type="scientific">Thalassotalea insulae</name>
    <dbReference type="NCBI Taxonomy" id="2056778"/>
    <lineage>
        <taxon>Bacteria</taxon>
        <taxon>Pseudomonadati</taxon>
        <taxon>Pseudomonadota</taxon>
        <taxon>Gammaproteobacteria</taxon>
        <taxon>Alteromonadales</taxon>
        <taxon>Colwelliaceae</taxon>
        <taxon>Thalassotalea</taxon>
    </lineage>
</organism>
<dbReference type="Gene3D" id="2.60.120.1440">
    <property type="match status" value="1"/>
</dbReference>
<dbReference type="InterPro" id="IPR032508">
    <property type="entry name" value="FecR_C"/>
</dbReference>
<protein>
    <submittedName>
        <fullName evidence="5">Histidine kinase</fullName>
    </submittedName>
</protein>
<feature type="domain" description="FecR N-terminal" evidence="3">
    <location>
        <begin position="18"/>
        <end position="58"/>
    </location>
</feature>
<keyword evidence="5" id="KW-0418">Kinase</keyword>
<name>A0ABQ6GVP3_9GAMM</name>
<dbReference type="RefSeq" id="WP_284245359.1">
    <property type="nucleotide sequence ID" value="NZ_BSST01000001.1"/>
</dbReference>
<keyword evidence="5" id="KW-0808">Transferase</keyword>
<evidence type="ECO:0000259" key="2">
    <source>
        <dbReference type="Pfam" id="PF04773"/>
    </source>
</evidence>
<evidence type="ECO:0000313" key="6">
    <source>
        <dbReference type="Proteomes" id="UP001157186"/>
    </source>
</evidence>
<accession>A0ABQ6GVP3</accession>
<dbReference type="InterPro" id="IPR012373">
    <property type="entry name" value="Ferrdict_sens_TM"/>
</dbReference>
<evidence type="ECO:0000259" key="4">
    <source>
        <dbReference type="Pfam" id="PF16344"/>
    </source>
</evidence>
<dbReference type="InterPro" id="IPR032623">
    <property type="entry name" value="FecR_N"/>
</dbReference>
<dbReference type="PANTHER" id="PTHR30273">
    <property type="entry name" value="PERIPLASMIC SIGNAL SENSOR AND SIGMA FACTOR ACTIVATOR FECR-RELATED"/>
    <property type="match status" value="1"/>
</dbReference>
<dbReference type="Proteomes" id="UP001157186">
    <property type="component" value="Unassembled WGS sequence"/>
</dbReference>
<comment type="caution">
    <text evidence="5">The sequence shown here is derived from an EMBL/GenBank/DDBJ whole genome shotgun (WGS) entry which is preliminary data.</text>
</comment>
<feature type="domain" description="Protein FecR C-terminal" evidence="4">
    <location>
        <begin position="273"/>
        <end position="340"/>
    </location>
</feature>
<sequence length="346" mass="39067">MNIDNNVVSLHNGNTIDDEASLWLVRLDNGHLSEQSKKELKHWLAADKRHPAALKAMADIWDDMDEVLNSLDDKHSAPESVTLWPILKPIFTPFALAASISFFAIFIWLLTPGSVEKNSYATITGQQLDATFDDGSIIHLNTNSRIETEFSDEKRLIKLVKGEALFEVAHDPERPFIVYVGDRLVQAIGTKFVVHLHAKNVQVTVTDGKVKMSKVNVDSKLADIKAINTADIQKDDIYLAKGDNVFVANEQAPIITQFKPENIERELSWLDGKLIFDNEELFDVIEEVNRYFNIKIVLKDPSLHHIRISGRFDLDDSDALIEALELSFNIQSQRLDANKILLTKKA</sequence>
<dbReference type="EMBL" id="BSST01000001">
    <property type="protein sequence ID" value="GLX79447.1"/>
    <property type="molecule type" value="Genomic_DNA"/>
</dbReference>
<dbReference type="GO" id="GO:0016301">
    <property type="term" value="F:kinase activity"/>
    <property type="evidence" value="ECO:0007669"/>
    <property type="project" value="UniProtKB-KW"/>
</dbReference>
<dbReference type="Gene3D" id="3.55.50.30">
    <property type="match status" value="1"/>
</dbReference>
<keyword evidence="1" id="KW-1133">Transmembrane helix</keyword>
<keyword evidence="1" id="KW-0472">Membrane</keyword>
<dbReference type="InterPro" id="IPR006860">
    <property type="entry name" value="FecR"/>
</dbReference>